<evidence type="ECO:0000313" key="2">
    <source>
        <dbReference type="EMBL" id="SMP60850.1"/>
    </source>
</evidence>
<gene>
    <name evidence="2" type="ORF">SAMN06265222_1073</name>
</gene>
<name>A0ABY1Q6M7_9BACT</name>
<accession>A0ABY1Q6M7</accession>
<evidence type="ECO:0000313" key="3">
    <source>
        <dbReference type="Proteomes" id="UP001158067"/>
    </source>
</evidence>
<feature type="transmembrane region" description="Helical" evidence="1">
    <location>
        <begin position="142"/>
        <end position="160"/>
    </location>
</feature>
<sequence>MFLDDCPVMEILCHDSTEMNPYSPPDPNTARTQAVPRYRILAAALLVFAAYMSVTELVPQLIEAFRLHRIQNPIGFLLGITILGVVVRVTLLEWSDKTPKSSTAFLLCFVLISITLLVTVRFAMVFLPQLSIHNFQQHRNVLFGQAFCLIVWIYSANVVLRHRLMRRQAAGKHTVPTSGGLHYPGCLETRC</sequence>
<organism evidence="2 3">
    <name type="scientific">Neorhodopirellula lusitana</name>
    <dbReference type="NCBI Taxonomy" id="445327"/>
    <lineage>
        <taxon>Bacteria</taxon>
        <taxon>Pseudomonadati</taxon>
        <taxon>Planctomycetota</taxon>
        <taxon>Planctomycetia</taxon>
        <taxon>Pirellulales</taxon>
        <taxon>Pirellulaceae</taxon>
        <taxon>Neorhodopirellula</taxon>
    </lineage>
</organism>
<protein>
    <submittedName>
        <fullName evidence="2">Uncharacterized protein</fullName>
    </submittedName>
</protein>
<keyword evidence="3" id="KW-1185">Reference proteome</keyword>
<keyword evidence="1" id="KW-1133">Transmembrane helix</keyword>
<proteinExistence type="predicted"/>
<dbReference type="Proteomes" id="UP001158067">
    <property type="component" value="Unassembled WGS sequence"/>
</dbReference>
<keyword evidence="1" id="KW-0812">Transmembrane</keyword>
<reference evidence="2 3" key="1">
    <citation type="submission" date="2017-05" db="EMBL/GenBank/DDBJ databases">
        <authorList>
            <person name="Varghese N."/>
            <person name="Submissions S."/>
        </authorList>
    </citation>
    <scope>NUCLEOTIDE SEQUENCE [LARGE SCALE GENOMIC DNA]</scope>
    <source>
        <strain evidence="2 3">DSM 25457</strain>
    </source>
</reference>
<dbReference type="EMBL" id="FXUG01000007">
    <property type="protein sequence ID" value="SMP60850.1"/>
    <property type="molecule type" value="Genomic_DNA"/>
</dbReference>
<feature type="transmembrane region" description="Helical" evidence="1">
    <location>
        <begin position="74"/>
        <end position="92"/>
    </location>
</feature>
<comment type="caution">
    <text evidence="2">The sequence shown here is derived from an EMBL/GenBank/DDBJ whole genome shotgun (WGS) entry which is preliminary data.</text>
</comment>
<keyword evidence="1" id="KW-0472">Membrane</keyword>
<feature type="transmembrane region" description="Helical" evidence="1">
    <location>
        <begin position="40"/>
        <end position="62"/>
    </location>
</feature>
<feature type="transmembrane region" description="Helical" evidence="1">
    <location>
        <begin position="104"/>
        <end position="130"/>
    </location>
</feature>
<evidence type="ECO:0000256" key="1">
    <source>
        <dbReference type="SAM" id="Phobius"/>
    </source>
</evidence>